<evidence type="ECO:0000313" key="2">
    <source>
        <dbReference type="EMBL" id="TQV98745.1"/>
    </source>
</evidence>
<evidence type="ECO:0000256" key="1">
    <source>
        <dbReference type="SAM" id="MobiDB-lite"/>
    </source>
</evidence>
<organism evidence="2 3">
    <name type="scientific">Cordyceps javanica</name>
    <dbReference type="NCBI Taxonomy" id="43265"/>
    <lineage>
        <taxon>Eukaryota</taxon>
        <taxon>Fungi</taxon>
        <taxon>Dikarya</taxon>
        <taxon>Ascomycota</taxon>
        <taxon>Pezizomycotina</taxon>
        <taxon>Sordariomycetes</taxon>
        <taxon>Hypocreomycetidae</taxon>
        <taxon>Hypocreales</taxon>
        <taxon>Cordycipitaceae</taxon>
        <taxon>Cordyceps</taxon>
    </lineage>
</organism>
<comment type="caution">
    <text evidence="2">The sequence shown here is derived from an EMBL/GenBank/DDBJ whole genome shotgun (WGS) entry which is preliminary data.</text>
</comment>
<dbReference type="AlphaFoldDB" id="A0A545VAJ0"/>
<reference evidence="2 3" key="1">
    <citation type="journal article" date="2019" name="Appl. Microbiol. Biotechnol.">
        <title>Genome sequence of Isaria javanica and comparative genome analysis insights into family S53 peptidase evolution in fungal entomopathogens.</title>
        <authorList>
            <person name="Lin R."/>
            <person name="Zhang X."/>
            <person name="Xin B."/>
            <person name="Zou M."/>
            <person name="Gao Y."/>
            <person name="Qin F."/>
            <person name="Hu Q."/>
            <person name="Xie B."/>
            <person name="Cheng X."/>
        </authorList>
    </citation>
    <scope>NUCLEOTIDE SEQUENCE [LARGE SCALE GENOMIC DNA]</scope>
    <source>
        <strain evidence="2 3">IJ1G</strain>
    </source>
</reference>
<keyword evidence="3" id="KW-1185">Reference proteome</keyword>
<dbReference type="Proteomes" id="UP000315783">
    <property type="component" value="Unassembled WGS sequence"/>
</dbReference>
<sequence length="170" mass="18625">MEIMKVEKLDKGIVSTAYDDDNPCSKKKRKGKRNQGEKKYEYLLIVTNRYLTAGHDPVCLCHRPPVYHPPATHQSTWLSTGFSFLSFFVSTSVSVAGRSARSFPAPWAGSQNPVLTGPERPLQDPRDHTPGLPVIIISGGALHLCLGLCPLPSDTQTLSFPPSLSVPRSL</sequence>
<dbReference type="EMBL" id="SPUK01000003">
    <property type="protein sequence ID" value="TQV98745.1"/>
    <property type="molecule type" value="Genomic_DNA"/>
</dbReference>
<proteinExistence type="predicted"/>
<name>A0A545VAJ0_9HYPO</name>
<evidence type="ECO:0000313" key="3">
    <source>
        <dbReference type="Proteomes" id="UP000315783"/>
    </source>
</evidence>
<feature type="region of interest" description="Disordered" evidence="1">
    <location>
        <begin position="109"/>
        <end position="128"/>
    </location>
</feature>
<accession>A0A545VAJ0</accession>
<gene>
    <name evidence="2" type="ORF">IF1G_02825</name>
</gene>
<protein>
    <submittedName>
        <fullName evidence="2">Uncharacterized protein</fullName>
    </submittedName>
</protein>